<feature type="compositionally biased region" description="Low complexity" evidence="10">
    <location>
        <begin position="246"/>
        <end position="257"/>
    </location>
</feature>
<dbReference type="SMART" id="SM00647">
    <property type="entry name" value="IBR"/>
    <property type="match status" value="1"/>
</dbReference>
<feature type="compositionally biased region" description="Low complexity" evidence="10">
    <location>
        <begin position="204"/>
        <end position="219"/>
    </location>
</feature>
<dbReference type="PANTHER" id="PTHR11685">
    <property type="entry name" value="RBR FAMILY RING FINGER AND IBR DOMAIN-CONTAINING"/>
    <property type="match status" value="1"/>
</dbReference>
<gene>
    <name evidence="12" type="ORF">VE01_10122</name>
</gene>
<dbReference type="OrthoDB" id="9977870at2759"/>
<keyword evidence="3" id="KW-0808">Transferase</keyword>
<evidence type="ECO:0000313" key="12">
    <source>
        <dbReference type="EMBL" id="OBT91899.1"/>
    </source>
</evidence>
<accession>A0A1B8G7T4</accession>
<dbReference type="GeneID" id="28843508"/>
<evidence type="ECO:0000313" key="13">
    <source>
        <dbReference type="Proteomes" id="UP000091956"/>
    </source>
</evidence>
<comment type="catalytic activity">
    <reaction evidence="1">
        <text>[E2 ubiquitin-conjugating enzyme]-S-ubiquitinyl-L-cysteine + [acceptor protein]-L-lysine = [E2 ubiquitin-conjugating enzyme]-L-cysteine + [acceptor protein]-N(6)-ubiquitinyl-L-lysine.</text>
        <dbReference type="EC" id="2.3.2.31"/>
    </reaction>
</comment>
<dbReference type="GO" id="GO:0061630">
    <property type="term" value="F:ubiquitin protein ligase activity"/>
    <property type="evidence" value="ECO:0007669"/>
    <property type="project" value="UniProtKB-EC"/>
</dbReference>
<dbReference type="GO" id="GO:0008270">
    <property type="term" value="F:zinc ion binding"/>
    <property type="evidence" value="ECO:0007669"/>
    <property type="project" value="UniProtKB-KW"/>
</dbReference>
<evidence type="ECO:0000256" key="8">
    <source>
        <dbReference type="ARBA" id="ARBA00022833"/>
    </source>
</evidence>
<name>A0A1B8G7T4_9PEZI</name>
<keyword evidence="8" id="KW-0862">Zinc</keyword>
<dbReference type="AlphaFoldDB" id="A0A1B8G7T4"/>
<dbReference type="Pfam" id="PF01485">
    <property type="entry name" value="IBR"/>
    <property type="match status" value="1"/>
</dbReference>
<keyword evidence="4" id="KW-0479">Metal-binding</keyword>
<evidence type="ECO:0000256" key="5">
    <source>
        <dbReference type="ARBA" id="ARBA00022737"/>
    </source>
</evidence>
<evidence type="ECO:0000256" key="4">
    <source>
        <dbReference type="ARBA" id="ARBA00022723"/>
    </source>
</evidence>
<sequence>MSDNLSIANLPDQRWKISLPPPELLHSPPGTSHEIESILESSIEQLQALFAYEARLERQQQLAEERNRLELKRVAAVENSFQQQQERHLLSILKERSEREFTATGGKLQRQQQLAADEHNLEQGDLAAETSGLTVGNPSGHRRNDSSSANKSKGKGKSKQEPQENLPMVNSQPTSSRNGFGNGSGGQPNVIAPPLQTQGHISTSAPKKPAAPAEIPASPMVSPPAREALQGSRSVFRRGPPAYTESSSAAAARLPAATKGSPTSVGFPPSDIGSSSSRKWGLRLLRPYMATVFKPRSQSSRGILSRSTSESIPKTVECVSCMEDFDIKETVHMTCHDYCSPCFILLIETSISTETSWPPKCCLNEVPKATILNHIHGKLKTRYETMLEERSIAIEDRVYCSKPSCGSWIPHHKIDKHSMLARCARCRHKTCMVCRGPYHSNGECPDDPALRETIRCALNAGWRRCYKCNALVEHAQGCSHMTCHCKAQFCYTCGLKWKTCTCTEIELEAYLISADWRRETAASQAQIRQAAFAALDREVRADQTEHANELREVLNLLDSAEERTPAQRAAEERAFKVVAEREAEQDRSRDFEAKLQMLREEMDLVHSIQQIANFDRFEAENRVLEDEAKEEIAEIDDYFRALSLEERDGMVGEYLILLRRAGIELTDEMINGAGKKMDMSKAIDEQIAYELRPSILKSSVELKREKEETARYAEFFKRQGKEPTEHLINVARKAAARRTVKMHQLAREARHDQQSAKVNAILEEEQELLRVGHQTDMKWFEEVAKVRDSLLMQMTVDEYSV</sequence>
<dbReference type="InterPro" id="IPR044066">
    <property type="entry name" value="TRIAD_supradom"/>
</dbReference>
<feature type="coiled-coil region" evidence="9">
    <location>
        <begin position="543"/>
        <end position="634"/>
    </location>
</feature>
<dbReference type="Proteomes" id="UP000091956">
    <property type="component" value="Unassembled WGS sequence"/>
</dbReference>
<dbReference type="InterPro" id="IPR031127">
    <property type="entry name" value="E3_UB_ligase_RBR"/>
</dbReference>
<feature type="domain" description="RING-type" evidence="11">
    <location>
        <begin position="314"/>
        <end position="519"/>
    </location>
</feature>
<dbReference type="CDD" id="cd20335">
    <property type="entry name" value="BRcat_RBR"/>
    <property type="match status" value="1"/>
</dbReference>
<proteinExistence type="predicted"/>
<dbReference type="STRING" id="342668.A0A1B8G7T4"/>
<keyword evidence="9" id="KW-0175">Coiled coil</keyword>
<evidence type="ECO:0000256" key="2">
    <source>
        <dbReference type="ARBA" id="ARBA00012251"/>
    </source>
</evidence>
<dbReference type="PROSITE" id="PS51873">
    <property type="entry name" value="TRIAD"/>
    <property type="match status" value="1"/>
</dbReference>
<organism evidence="12 13">
    <name type="scientific">Pseudogymnoascus verrucosus</name>
    <dbReference type="NCBI Taxonomy" id="342668"/>
    <lineage>
        <taxon>Eukaryota</taxon>
        <taxon>Fungi</taxon>
        <taxon>Dikarya</taxon>
        <taxon>Ascomycota</taxon>
        <taxon>Pezizomycotina</taxon>
        <taxon>Leotiomycetes</taxon>
        <taxon>Thelebolales</taxon>
        <taxon>Thelebolaceae</taxon>
        <taxon>Pseudogymnoascus</taxon>
    </lineage>
</organism>
<feature type="region of interest" description="Disordered" evidence="10">
    <location>
        <begin position="129"/>
        <end position="272"/>
    </location>
</feature>
<dbReference type="CDD" id="cd22584">
    <property type="entry name" value="Rcat_RBR_unk"/>
    <property type="match status" value="1"/>
</dbReference>
<evidence type="ECO:0000259" key="11">
    <source>
        <dbReference type="PROSITE" id="PS51873"/>
    </source>
</evidence>
<dbReference type="GO" id="GO:0016567">
    <property type="term" value="P:protein ubiquitination"/>
    <property type="evidence" value="ECO:0007669"/>
    <property type="project" value="InterPro"/>
</dbReference>
<dbReference type="Gene3D" id="1.20.120.1750">
    <property type="match status" value="1"/>
</dbReference>
<keyword evidence="5" id="KW-0677">Repeat</keyword>
<evidence type="ECO:0000256" key="3">
    <source>
        <dbReference type="ARBA" id="ARBA00022679"/>
    </source>
</evidence>
<dbReference type="SUPFAM" id="SSF57850">
    <property type="entry name" value="RING/U-box"/>
    <property type="match status" value="2"/>
</dbReference>
<protein>
    <recommendedName>
        <fullName evidence="2">RBR-type E3 ubiquitin transferase</fullName>
        <ecNumber evidence="2">2.3.2.31</ecNumber>
    </recommendedName>
</protein>
<dbReference type="EMBL" id="KV460278">
    <property type="protein sequence ID" value="OBT91899.1"/>
    <property type="molecule type" value="Genomic_DNA"/>
</dbReference>
<keyword evidence="6" id="KW-0863">Zinc-finger</keyword>
<evidence type="ECO:0000256" key="9">
    <source>
        <dbReference type="SAM" id="Coils"/>
    </source>
</evidence>
<evidence type="ECO:0000256" key="7">
    <source>
        <dbReference type="ARBA" id="ARBA00022786"/>
    </source>
</evidence>
<keyword evidence="7" id="KW-0833">Ubl conjugation pathway</keyword>
<reference evidence="13" key="2">
    <citation type="journal article" date="2018" name="Nat. Commun.">
        <title>Extreme sensitivity to ultraviolet light in the fungal pathogen causing white-nose syndrome of bats.</title>
        <authorList>
            <person name="Palmer J.M."/>
            <person name="Drees K.P."/>
            <person name="Foster J.T."/>
            <person name="Lindner D.L."/>
        </authorList>
    </citation>
    <scope>NUCLEOTIDE SEQUENCE [LARGE SCALE GENOMIC DNA]</scope>
    <source>
        <strain evidence="13">UAMH 10579</strain>
    </source>
</reference>
<reference evidence="12 13" key="1">
    <citation type="submission" date="2016-03" db="EMBL/GenBank/DDBJ databases">
        <title>Comparative genomics of Pseudogymnoascus destructans, the fungus causing white-nose syndrome of bats.</title>
        <authorList>
            <person name="Palmer J.M."/>
            <person name="Drees K.P."/>
            <person name="Foster J.T."/>
            <person name="Lindner D.L."/>
        </authorList>
    </citation>
    <scope>NUCLEOTIDE SEQUENCE [LARGE SCALE GENOMIC DNA]</scope>
    <source>
        <strain evidence="12 13">UAMH 10579</strain>
    </source>
</reference>
<dbReference type="InterPro" id="IPR002867">
    <property type="entry name" value="IBR_dom"/>
</dbReference>
<dbReference type="EC" id="2.3.2.31" evidence="2"/>
<evidence type="ECO:0000256" key="10">
    <source>
        <dbReference type="SAM" id="MobiDB-lite"/>
    </source>
</evidence>
<dbReference type="RefSeq" id="XP_018125632.1">
    <property type="nucleotide sequence ID" value="XM_018279529.2"/>
</dbReference>
<keyword evidence="13" id="KW-1185">Reference proteome</keyword>
<evidence type="ECO:0000256" key="6">
    <source>
        <dbReference type="ARBA" id="ARBA00022771"/>
    </source>
</evidence>
<evidence type="ECO:0000256" key="1">
    <source>
        <dbReference type="ARBA" id="ARBA00001798"/>
    </source>
</evidence>